<dbReference type="AlphaFoldDB" id="A0A7W8D463"/>
<feature type="chain" id="PRO_5031299647" description="LamG domain-containing protein" evidence="1">
    <location>
        <begin position="20"/>
        <end position="230"/>
    </location>
</feature>
<dbReference type="Proteomes" id="UP000521199">
    <property type="component" value="Unassembled WGS sequence"/>
</dbReference>
<evidence type="ECO:0000313" key="2">
    <source>
        <dbReference type="EMBL" id="MBB5207625.1"/>
    </source>
</evidence>
<dbReference type="SUPFAM" id="SSF49899">
    <property type="entry name" value="Concanavalin A-like lectins/glucanases"/>
    <property type="match status" value="1"/>
</dbReference>
<gene>
    <name evidence="2" type="ORF">HNQ52_001154</name>
</gene>
<protein>
    <recommendedName>
        <fullName evidence="4">LamG domain-containing protein</fullName>
    </recommendedName>
</protein>
<dbReference type="RefSeq" id="WP_183960168.1">
    <property type="nucleotide sequence ID" value="NZ_JACHHP010000002.1"/>
</dbReference>
<dbReference type="EMBL" id="JACHHP010000002">
    <property type="protein sequence ID" value="MBB5207625.1"/>
    <property type="molecule type" value="Genomic_DNA"/>
</dbReference>
<sequence>MNRLFLGLALLLLGCVARAQPVADYRFDNTLDDSLGAAPALTALQPADGSFITDTVGPDNRTVRLFSPGGGFQVSSAGLIDNTGYSVAILLRLDSTGSYAKILDTRARNDDAGLYAQNNRLRLYPLFSGNAPRLPPDEWHQVTVTRAANGDYVGYVDGFRQFSGNDGGVGEISAEALLSFVVDDAVTVGERSGGAIARIRLYDYVLSPDVVAVLDDNQVVLRDGFELLPN</sequence>
<evidence type="ECO:0000256" key="1">
    <source>
        <dbReference type="SAM" id="SignalP"/>
    </source>
</evidence>
<keyword evidence="3" id="KW-1185">Reference proteome</keyword>
<evidence type="ECO:0000313" key="3">
    <source>
        <dbReference type="Proteomes" id="UP000521199"/>
    </source>
</evidence>
<dbReference type="Gene3D" id="2.60.120.200">
    <property type="match status" value="1"/>
</dbReference>
<organism evidence="2 3">
    <name type="scientific">Chiayiivirga flava</name>
    <dbReference type="NCBI Taxonomy" id="659595"/>
    <lineage>
        <taxon>Bacteria</taxon>
        <taxon>Pseudomonadati</taxon>
        <taxon>Pseudomonadota</taxon>
        <taxon>Gammaproteobacteria</taxon>
        <taxon>Lysobacterales</taxon>
        <taxon>Lysobacteraceae</taxon>
        <taxon>Chiayiivirga</taxon>
    </lineage>
</organism>
<name>A0A7W8D463_9GAMM</name>
<comment type="caution">
    <text evidence="2">The sequence shown here is derived from an EMBL/GenBank/DDBJ whole genome shotgun (WGS) entry which is preliminary data.</text>
</comment>
<evidence type="ECO:0008006" key="4">
    <source>
        <dbReference type="Google" id="ProtNLM"/>
    </source>
</evidence>
<dbReference type="InterPro" id="IPR013320">
    <property type="entry name" value="ConA-like_dom_sf"/>
</dbReference>
<reference evidence="2 3" key="1">
    <citation type="submission" date="2020-08" db="EMBL/GenBank/DDBJ databases">
        <title>Genomic Encyclopedia of Type Strains, Phase IV (KMG-IV): sequencing the most valuable type-strain genomes for metagenomic binning, comparative biology and taxonomic classification.</title>
        <authorList>
            <person name="Goeker M."/>
        </authorList>
    </citation>
    <scope>NUCLEOTIDE SEQUENCE [LARGE SCALE GENOMIC DNA]</scope>
    <source>
        <strain evidence="2 3">DSM 24163</strain>
    </source>
</reference>
<accession>A0A7W8D463</accession>
<dbReference type="Pfam" id="PF13385">
    <property type="entry name" value="Laminin_G_3"/>
    <property type="match status" value="1"/>
</dbReference>
<keyword evidence="1" id="KW-0732">Signal</keyword>
<feature type="signal peptide" evidence="1">
    <location>
        <begin position="1"/>
        <end position="19"/>
    </location>
</feature>
<dbReference type="PROSITE" id="PS51257">
    <property type="entry name" value="PROKAR_LIPOPROTEIN"/>
    <property type="match status" value="1"/>
</dbReference>
<proteinExistence type="predicted"/>